<dbReference type="OrthoDB" id="18481at2157"/>
<dbReference type="PANTHER" id="PTHR33490">
    <property type="entry name" value="BLR5614 PROTEIN-RELATED"/>
    <property type="match status" value="1"/>
</dbReference>
<keyword evidence="4" id="KW-1185">Reference proteome</keyword>
<dbReference type="SUPFAM" id="SSF54001">
    <property type="entry name" value="Cysteine proteinases"/>
    <property type="match status" value="1"/>
</dbReference>
<sequence length="583" mass="64854">MEINFLKSKVVVLCTIFVFFVAISGIHGANLDNGIMDSNNNYNSFINDNQSISNQSNKISDLKKISTPSSNNGSNKVSNKDSSKNTNKKHINLAAAGENKLTTLSQSSILSAGVKVKDYIRSKKKLPDYITISSQNFSMTEYMYMLSKTVYYKYSNNKNNVAIKYNIKNPSKPAGSDINKEFSKSTYISLSKKIIKYIDTNNKAPNYVTSGNSKFQYQSLIYFFSEILGYVKVKGELPRSVAVAIKSSNGINKYLPKFDTGSKLATSTSTKTSKAKTITLKLSSILDGSKRVKDYVESYGKLPNYVSVSGKNYNMANFLYLMSNAIINTKNKKTTNIQVISVKMPSKDSGSIKNGKISKNTYITLANNAIKYISSKKQAPNNLKTNIGSLKFSLTVYTFSKILSHVKSKKVLPSSISVKNTSIKELTIEINMGSGNYLKSTKNAQAMDVTIKDLSNSITKNSKNDQQKANAIFEWVKYNIDYSFYYNTRYGAVNTLKNKIGNCVDTTHLLIALSRASGLGARYVHGYCEFSSGTTYGHVWAQIWIDNKWVTADAISLRNNLGTINNWDTSSYTLKGIYTELPF</sequence>
<gene>
    <name evidence="3" type="ORF">MBFIL_06220</name>
</gene>
<dbReference type="Pfam" id="PF01841">
    <property type="entry name" value="Transglut_core"/>
    <property type="match status" value="1"/>
</dbReference>
<evidence type="ECO:0000256" key="1">
    <source>
        <dbReference type="SAM" id="MobiDB-lite"/>
    </source>
</evidence>
<name>A0A166DJ27_9EURY</name>
<dbReference type="InterPro" id="IPR018975">
    <property type="entry name" value="Pseudomurein-binding_repeat"/>
</dbReference>
<dbReference type="PANTHER" id="PTHR33490:SF3">
    <property type="entry name" value="CONSERVED INTEGRAL MEMBRANE PROTEIN"/>
    <property type="match status" value="1"/>
</dbReference>
<organism evidence="3 4">
    <name type="scientific">Methanobrevibacter filiformis</name>
    <dbReference type="NCBI Taxonomy" id="55758"/>
    <lineage>
        <taxon>Archaea</taxon>
        <taxon>Methanobacteriati</taxon>
        <taxon>Methanobacteriota</taxon>
        <taxon>Methanomada group</taxon>
        <taxon>Methanobacteria</taxon>
        <taxon>Methanobacteriales</taxon>
        <taxon>Methanobacteriaceae</taxon>
        <taxon>Methanobrevibacter</taxon>
    </lineage>
</organism>
<proteinExistence type="predicted"/>
<evidence type="ECO:0000313" key="4">
    <source>
        <dbReference type="Proteomes" id="UP000077066"/>
    </source>
</evidence>
<dbReference type="InterPro" id="IPR002931">
    <property type="entry name" value="Transglutaminase-like"/>
</dbReference>
<comment type="caution">
    <text evidence="3">The sequence shown here is derived from an EMBL/GenBank/DDBJ whole genome shotgun (WGS) entry which is preliminary data.</text>
</comment>
<reference evidence="3 4" key="1">
    <citation type="submission" date="2016-04" db="EMBL/GenBank/DDBJ databases">
        <title>Genome sequence of Methanobrevibacter filiformis DSM 11501.</title>
        <authorList>
            <person name="Poehlein A."/>
            <person name="Seedorf H."/>
            <person name="Daniel R."/>
        </authorList>
    </citation>
    <scope>NUCLEOTIDE SEQUENCE [LARGE SCALE GENOMIC DNA]</scope>
    <source>
        <strain evidence="3 4">DSM 11501</strain>
    </source>
</reference>
<dbReference type="PATRIC" id="fig|55758.3.peg.697"/>
<feature type="region of interest" description="Disordered" evidence="1">
    <location>
        <begin position="62"/>
        <end position="87"/>
    </location>
</feature>
<dbReference type="SMART" id="SM00460">
    <property type="entry name" value="TGc"/>
    <property type="match status" value="1"/>
</dbReference>
<dbReference type="AlphaFoldDB" id="A0A166DJ27"/>
<dbReference type="EMBL" id="LWMT01000090">
    <property type="protein sequence ID" value="KZX15650.1"/>
    <property type="molecule type" value="Genomic_DNA"/>
</dbReference>
<protein>
    <submittedName>
        <fullName evidence="3">Pseudomurein-binding repeat protein</fullName>
    </submittedName>
</protein>
<dbReference type="Pfam" id="PF09373">
    <property type="entry name" value="PMBR"/>
    <property type="match status" value="2"/>
</dbReference>
<evidence type="ECO:0000313" key="3">
    <source>
        <dbReference type="EMBL" id="KZX15650.1"/>
    </source>
</evidence>
<evidence type="ECO:0000259" key="2">
    <source>
        <dbReference type="SMART" id="SM00460"/>
    </source>
</evidence>
<feature type="domain" description="Transglutaminase-like" evidence="2">
    <location>
        <begin position="495"/>
        <end position="556"/>
    </location>
</feature>
<dbReference type="InterPro" id="IPR038765">
    <property type="entry name" value="Papain-like_cys_pep_sf"/>
</dbReference>
<dbReference type="Gene3D" id="3.10.620.30">
    <property type="match status" value="1"/>
</dbReference>
<dbReference type="Proteomes" id="UP000077066">
    <property type="component" value="Unassembled WGS sequence"/>
</dbReference>
<accession>A0A166DJ27</accession>
<dbReference type="STRING" id="55758.MBFIL_06220"/>
<dbReference type="RefSeq" id="WP_066971428.1">
    <property type="nucleotide sequence ID" value="NZ_LWMT01000090.1"/>
</dbReference>